<comment type="caution">
    <text evidence="2">The sequence shown here is derived from an EMBL/GenBank/DDBJ whole genome shotgun (WGS) entry which is preliminary data.</text>
</comment>
<name>A0ABP8XHX1_9MICO</name>
<accession>A0ABP8XHX1</accession>
<reference evidence="3" key="1">
    <citation type="journal article" date="2019" name="Int. J. Syst. Evol. Microbiol.">
        <title>The Global Catalogue of Microorganisms (GCM) 10K type strain sequencing project: providing services to taxonomists for standard genome sequencing and annotation.</title>
        <authorList>
            <consortium name="The Broad Institute Genomics Platform"/>
            <consortium name="The Broad Institute Genome Sequencing Center for Infectious Disease"/>
            <person name="Wu L."/>
            <person name="Ma J."/>
        </authorList>
    </citation>
    <scope>NUCLEOTIDE SEQUENCE [LARGE SCALE GENOMIC DNA]</scope>
    <source>
        <strain evidence="3">JCM 17975</strain>
    </source>
</reference>
<sequence length="160" mass="17257">MNDHDKPPELWDLPVVRALDAIEFLPGLEPDHVEFDEFRFHGEGWSGPMHAAVIHAYQPVTSVPYTVRFAVQGATYTVRGRGQHPLTASGVADLLHVPLASADRAVTLLGRALTESLRIYNQANTPAQNGAGRPTPTAAASQPWPFSPRAGTDLAPGPHL</sequence>
<evidence type="ECO:0000256" key="1">
    <source>
        <dbReference type="SAM" id="MobiDB-lite"/>
    </source>
</evidence>
<organism evidence="2 3">
    <name type="scientific">Promicromonospora umidemergens</name>
    <dbReference type="NCBI Taxonomy" id="629679"/>
    <lineage>
        <taxon>Bacteria</taxon>
        <taxon>Bacillati</taxon>
        <taxon>Actinomycetota</taxon>
        <taxon>Actinomycetes</taxon>
        <taxon>Micrococcales</taxon>
        <taxon>Promicromonosporaceae</taxon>
        <taxon>Promicromonospora</taxon>
    </lineage>
</organism>
<evidence type="ECO:0000313" key="2">
    <source>
        <dbReference type="EMBL" id="GAA4706564.1"/>
    </source>
</evidence>
<protein>
    <submittedName>
        <fullName evidence="2">Uncharacterized protein</fullName>
    </submittedName>
</protein>
<dbReference type="EMBL" id="BAABHM010000012">
    <property type="protein sequence ID" value="GAA4706564.1"/>
    <property type="molecule type" value="Genomic_DNA"/>
</dbReference>
<dbReference type="Proteomes" id="UP001500843">
    <property type="component" value="Unassembled WGS sequence"/>
</dbReference>
<feature type="region of interest" description="Disordered" evidence="1">
    <location>
        <begin position="124"/>
        <end position="160"/>
    </location>
</feature>
<keyword evidence="3" id="KW-1185">Reference proteome</keyword>
<gene>
    <name evidence="2" type="ORF">GCM10023198_30880</name>
</gene>
<dbReference type="RefSeq" id="WP_253869329.1">
    <property type="nucleotide sequence ID" value="NZ_BAABHM010000012.1"/>
</dbReference>
<evidence type="ECO:0000313" key="3">
    <source>
        <dbReference type="Proteomes" id="UP001500843"/>
    </source>
</evidence>
<proteinExistence type="predicted"/>